<dbReference type="Proteomes" id="UP000320333">
    <property type="component" value="Unassembled WGS sequence"/>
</dbReference>
<keyword evidence="3" id="KW-1185">Reference proteome</keyword>
<dbReference type="Pfam" id="PF13869">
    <property type="entry name" value="NUDIX_2"/>
    <property type="match status" value="1"/>
</dbReference>
<dbReference type="AlphaFoldDB" id="A0A507FNY0"/>
<dbReference type="PANTHER" id="PTHR13047">
    <property type="entry name" value="PRE-MRNA CLEAVAGE FACTOR IM, 25KD SUBUNIT"/>
    <property type="match status" value="1"/>
</dbReference>
<dbReference type="OrthoDB" id="277288at2759"/>
<evidence type="ECO:0000313" key="2">
    <source>
        <dbReference type="EMBL" id="TPX78129.1"/>
    </source>
</evidence>
<dbReference type="GO" id="GO:0031124">
    <property type="term" value="P:mRNA 3'-end processing"/>
    <property type="evidence" value="ECO:0007669"/>
    <property type="project" value="InterPro"/>
</dbReference>
<proteinExistence type="predicted"/>
<dbReference type="EMBL" id="QEAP01000008">
    <property type="protein sequence ID" value="TPX78129.1"/>
    <property type="molecule type" value="Genomic_DNA"/>
</dbReference>
<sequence length="176" mass="19657">MNISSTCSLHALSGYSFGVKDAQLDEDHSNAQRMARLHSEFTTMGMRRTVEAVLLVHEHGHPHVLMLQIANGFFRLPGDTLKPGEDEMEGLKRALSDKLAPPADVNVPGGPTIDTTWDVIELLGTWWRPNFESYMLNHLQSQKYCQGYDSNPIPNSSRNNEPRFASQSSFTGSLLK</sequence>
<protein>
    <recommendedName>
        <fullName evidence="4">Cleavage and polyadenylation specificity factor subunit 5</fullName>
    </recommendedName>
</protein>
<evidence type="ECO:0000313" key="3">
    <source>
        <dbReference type="Proteomes" id="UP000320333"/>
    </source>
</evidence>
<feature type="region of interest" description="Disordered" evidence="1">
    <location>
        <begin position="149"/>
        <end position="176"/>
    </location>
</feature>
<dbReference type="GO" id="GO:0003729">
    <property type="term" value="F:mRNA binding"/>
    <property type="evidence" value="ECO:0007669"/>
    <property type="project" value="InterPro"/>
</dbReference>
<dbReference type="GO" id="GO:0005849">
    <property type="term" value="C:mRNA cleavage factor complex"/>
    <property type="evidence" value="ECO:0007669"/>
    <property type="project" value="InterPro"/>
</dbReference>
<accession>A0A507FNY0</accession>
<gene>
    <name evidence="2" type="ORF">CcCBS67573_g00610</name>
</gene>
<dbReference type="Gene3D" id="3.90.79.10">
    <property type="entry name" value="Nucleoside Triphosphate Pyrophosphohydrolase"/>
    <property type="match status" value="1"/>
</dbReference>
<evidence type="ECO:0000256" key="1">
    <source>
        <dbReference type="SAM" id="MobiDB-lite"/>
    </source>
</evidence>
<evidence type="ECO:0008006" key="4">
    <source>
        <dbReference type="Google" id="ProtNLM"/>
    </source>
</evidence>
<dbReference type="STRING" id="246404.A0A507FNY0"/>
<reference evidence="2 3" key="1">
    <citation type="journal article" date="2019" name="Sci. Rep.">
        <title>Comparative genomics of chytrid fungi reveal insights into the obligate biotrophic and pathogenic lifestyle of Synchytrium endobioticum.</title>
        <authorList>
            <person name="van de Vossenberg B.T.L.H."/>
            <person name="Warris S."/>
            <person name="Nguyen H.D.T."/>
            <person name="van Gent-Pelzer M.P.E."/>
            <person name="Joly D.L."/>
            <person name="van de Geest H.C."/>
            <person name="Bonants P.J.M."/>
            <person name="Smith D.S."/>
            <person name="Levesque C.A."/>
            <person name="van der Lee T.A.J."/>
        </authorList>
    </citation>
    <scope>NUCLEOTIDE SEQUENCE [LARGE SCALE GENOMIC DNA]</scope>
    <source>
        <strain evidence="2 3">CBS 675.73</strain>
    </source>
</reference>
<comment type="caution">
    <text evidence="2">The sequence shown here is derived from an EMBL/GenBank/DDBJ whole genome shotgun (WGS) entry which is preliminary data.</text>
</comment>
<organism evidence="2 3">
    <name type="scientific">Chytriomyces confervae</name>
    <dbReference type="NCBI Taxonomy" id="246404"/>
    <lineage>
        <taxon>Eukaryota</taxon>
        <taxon>Fungi</taxon>
        <taxon>Fungi incertae sedis</taxon>
        <taxon>Chytridiomycota</taxon>
        <taxon>Chytridiomycota incertae sedis</taxon>
        <taxon>Chytridiomycetes</taxon>
        <taxon>Chytridiales</taxon>
        <taxon>Chytriomycetaceae</taxon>
        <taxon>Chytriomyces</taxon>
    </lineage>
</organism>
<name>A0A507FNY0_9FUNG</name>
<dbReference type="InterPro" id="IPR016706">
    <property type="entry name" value="Cleav_polyA_spec_factor_su5"/>
</dbReference>